<keyword evidence="4 5" id="KW-0472">Membrane</keyword>
<dbReference type="GO" id="GO:0009403">
    <property type="term" value="P:toxin biosynthetic process"/>
    <property type="evidence" value="ECO:0007669"/>
    <property type="project" value="InterPro"/>
</dbReference>
<proteinExistence type="predicted"/>
<evidence type="ECO:0000256" key="5">
    <source>
        <dbReference type="SAM" id="Phobius"/>
    </source>
</evidence>
<name>A0A2A2G6F6_9BACT</name>
<dbReference type="PANTHER" id="PTHR37306:SF1">
    <property type="entry name" value="COLICIN V PRODUCTION PROTEIN"/>
    <property type="match status" value="1"/>
</dbReference>
<evidence type="ECO:0000256" key="4">
    <source>
        <dbReference type="ARBA" id="ARBA00023136"/>
    </source>
</evidence>
<comment type="subcellular location">
    <subcellularLocation>
        <location evidence="1">Membrane</location>
        <topology evidence="1">Multi-pass membrane protein</topology>
    </subcellularLocation>
</comment>
<feature type="transmembrane region" description="Helical" evidence="5">
    <location>
        <begin position="65"/>
        <end position="85"/>
    </location>
</feature>
<dbReference type="EMBL" id="NSKE01000014">
    <property type="protein sequence ID" value="PAU92720.1"/>
    <property type="molecule type" value="Genomic_DNA"/>
</dbReference>
<keyword evidence="2 5" id="KW-0812">Transmembrane</keyword>
<keyword evidence="3 5" id="KW-1133">Transmembrane helix</keyword>
<gene>
    <name evidence="6" type="ORF">CK503_15260</name>
</gene>
<feature type="transmembrane region" description="Helical" evidence="5">
    <location>
        <begin position="6"/>
        <end position="21"/>
    </location>
</feature>
<evidence type="ECO:0000256" key="1">
    <source>
        <dbReference type="ARBA" id="ARBA00004141"/>
    </source>
</evidence>
<accession>A0A2A2G6F6</accession>
<evidence type="ECO:0000256" key="3">
    <source>
        <dbReference type="ARBA" id="ARBA00022989"/>
    </source>
</evidence>
<dbReference type="OrthoDB" id="9799585at2"/>
<dbReference type="GO" id="GO:0016020">
    <property type="term" value="C:membrane"/>
    <property type="evidence" value="ECO:0007669"/>
    <property type="project" value="UniProtKB-SubCell"/>
</dbReference>
<dbReference type="Pfam" id="PF02674">
    <property type="entry name" value="Colicin_V"/>
    <property type="match status" value="1"/>
</dbReference>
<keyword evidence="7" id="KW-1185">Reference proteome</keyword>
<dbReference type="InterPro" id="IPR003825">
    <property type="entry name" value="Colicin-V_CvpA"/>
</dbReference>
<comment type="caution">
    <text evidence="6">The sequence shown here is derived from an EMBL/GenBank/DDBJ whole genome shotgun (WGS) entry which is preliminary data.</text>
</comment>
<evidence type="ECO:0000313" key="6">
    <source>
        <dbReference type="EMBL" id="PAU92720.1"/>
    </source>
</evidence>
<dbReference type="AlphaFoldDB" id="A0A2A2G6F6"/>
<reference evidence="6 7" key="1">
    <citation type="submission" date="2017-08" db="EMBL/GenBank/DDBJ databases">
        <title>Aliifodinibius alkalisoli sp. nov., isolated from saline alkaline soil.</title>
        <authorList>
            <person name="Liu D."/>
            <person name="Zhang G."/>
        </authorList>
    </citation>
    <scope>NUCLEOTIDE SEQUENCE [LARGE SCALE GENOMIC DNA]</scope>
    <source>
        <strain evidence="6 7">WN023</strain>
    </source>
</reference>
<sequence length="188" mass="20683">MNLIDFLILIPIVYFAYSGFANGIIKEVLSIVGIILGVFLTFQYMDPLATAINPLFEEGASFVPFISAIIIFVGTLSLVHLAAFLSKKFLETIKLNFINRIAGAAFGFLKSGIVISAILLILAGFSIPSEESRQNSATYPYIIYLAPWAYDAVATVYPGAEDFSTTVQKTLEQYNPIENFPFLEQSNS</sequence>
<dbReference type="RefSeq" id="WP_095607700.1">
    <property type="nucleotide sequence ID" value="NZ_NSKE01000014.1"/>
</dbReference>
<dbReference type="Proteomes" id="UP000218831">
    <property type="component" value="Unassembled WGS sequence"/>
</dbReference>
<protein>
    <recommendedName>
        <fullName evidence="8">Colicin V production protein</fullName>
    </recommendedName>
</protein>
<dbReference type="PANTHER" id="PTHR37306">
    <property type="entry name" value="COLICIN V PRODUCTION PROTEIN"/>
    <property type="match status" value="1"/>
</dbReference>
<evidence type="ECO:0000313" key="7">
    <source>
        <dbReference type="Proteomes" id="UP000218831"/>
    </source>
</evidence>
<feature type="transmembrane region" description="Helical" evidence="5">
    <location>
        <begin position="28"/>
        <end position="45"/>
    </location>
</feature>
<evidence type="ECO:0000256" key="2">
    <source>
        <dbReference type="ARBA" id="ARBA00022692"/>
    </source>
</evidence>
<feature type="transmembrane region" description="Helical" evidence="5">
    <location>
        <begin position="97"/>
        <end position="125"/>
    </location>
</feature>
<organism evidence="6 7">
    <name type="scientific">Fodinibius salipaludis</name>
    <dbReference type="NCBI Taxonomy" id="2032627"/>
    <lineage>
        <taxon>Bacteria</taxon>
        <taxon>Pseudomonadati</taxon>
        <taxon>Balneolota</taxon>
        <taxon>Balneolia</taxon>
        <taxon>Balneolales</taxon>
        <taxon>Balneolaceae</taxon>
        <taxon>Fodinibius</taxon>
    </lineage>
</organism>
<evidence type="ECO:0008006" key="8">
    <source>
        <dbReference type="Google" id="ProtNLM"/>
    </source>
</evidence>